<feature type="transmembrane region" description="Helical" evidence="8">
    <location>
        <begin position="21"/>
        <end position="42"/>
    </location>
</feature>
<dbReference type="Proteomes" id="UP001500121">
    <property type="component" value="Unassembled WGS sequence"/>
</dbReference>
<comment type="subcellular location">
    <subcellularLocation>
        <location evidence="1">Cell membrane</location>
        <topology evidence="1">Multi-pass membrane protein</topology>
    </subcellularLocation>
</comment>
<evidence type="ECO:0000313" key="9">
    <source>
        <dbReference type="EMBL" id="GAA4747902.1"/>
    </source>
</evidence>
<keyword evidence="7 8" id="KW-0472">Membrane</keyword>
<evidence type="ECO:0008006" key="11">
    <source>
        <dbReference type="Google" id="ProtNLM"/>
    </source>
</evidence>
<feature type="transmembrane region" description="Helical" evidence="8">
    <location>
        <begin position="157"/>
        <end position="177"/>
    </location>
</feature>
<accession>A0ABP8Z7D4</accession>
<dbReference type="NCBIfam" id="TIGR01695">
    <property type="entry name" value="murJ_mviN"/>
    <property type="match status" value="1"/>
</dbReference>
<keyword evidence="10" id="KW-1185">Reference proteome</keyword>
<feature type="transmembrane region" description="Helical" evidence="8">
    <location>
        <begin position="54"/>
        <end position="73"/>
    </location>
</feature>
<feature type="transmembrane region" description="Helical" evidence="8">
    <location>
        <begin position="85"/>
        <end position="110"/>
    </location>
</feature>
<keyword evidence="6 8" id="KW-1133">Transmembrane helix</keyword>
<feature type="transmembrane region" description="Helical" evidence="8">
    <location>
        <begin position="467"/>
        <end position="487"/>
    </location>
</feature>
<feature type="transmembrane region" description="Helical" evidence="8">
    <location>
        <begin position="499"/>
        <end position="521"/>
    </location>
</feature>
<proteinExistence type="predicted"/>
<dbReference type="PRINTS" id="PR01806">
    <property type="entry name" value="VIRFACTRMVIN"/>
</dbReference>
<comment type="caution">
    <text evidence="9">The sequence shown here is derived from an EMBL/GenBank/DDBJ whole genome shotgun (WGS) entry which is preliminary data.</text>
</comment>
<evidence type="ECO:0000256" key="2">
    <source>
        <dbReference type="ARBA" id="ARBA00022475"/>
    </source>
</evidence>
<keyword evidence="5" id="KW-0573">Peptidoglycan synthesis</keyword>
<dbReference type="Pfam" id="PF03023">
    <property type="entry name" value="MurJ"/>
    <property type="match status" value="1"/>
</dbReference>
<evidence type="ECO:0000256" key="8">
    <source>
        <dbReference type="SAM" id="Phobius"/>
    </source>
</evidence>
<sequence length="539" mass="56339">MSTGVGRASALLASGTIVSRMLGFGRSFVLTIVFLGTINPAGNALTLSNQMPTSLYALIGGGLVSAVLVPQTIRASRGADGGAAYINKLVTIAVVAVGGLTVLLTIAAPLLMRLTVSDDTTYAIAVPLAYWSMPQIFFLGMYAVLGEVLNARKRFGAYTWAPVANNVVAIAVLVLFLGVFGTVPADRTTALPPAQTALLAGGTTLGLVVQALVLALVWRRAGLSYRPDFRWRGVGLRATGQAAGWTFAMLVLTQAAGFLQSFVVSTASSPTTASSTALLNAWLLFMLPHSIITVSLATAFYPRMSEHAAEGDTAAVRDDLSTVLRLVLITMGAATVVLVAAALPVTAIFSGATQYLTIAQQTYAVAPVLIAYVLGLLPFTVLYVVQRGFYALADTRTPFRFTITQLLVVVPGILLCLLLPLEVRAAGIALVISIGGTLQLVVATRLLRRRLGPLLDPHLSAAVRRVVIAGAPALVVGLAVLALLGGFSSGWPVQSRLGGFGAAILVAAVCGLVYLGVLALLRAPELRLVTDVVRSRIRR</sequence>
<feature type="transmembrane region" description="Helical" evidence="8">
    <location>
        <begin position="322"/>
        <end position="343"/>
    </location>
</feature>
<dbReference type="PANTHER" id="PTHR47019">
    <property type="entry name" value="LIPID II FLIPPASE MURJ"/>
    <property type="match status" value="1"/>
</dbReference>
<organism evidence="9 10">
    <name type="scientific">Amnibacterium soli</name>
    <dbReference type="NCBI Taxonomy" id="1282736"/>
    <lineage>
        <taxon>Bacteria</taxon>
        <taxon>Bacillati</taxon>
        <taxon>Actinomycetota</taxon>
        <taxon>Actinomycetes</taxon>
        <taxon>Micrococcales</taxon>
        <taxon>Microbacteriaceae</taxon>
        <taxon>Amnibacterium</taxon>
    </lineage>
</organism>
<keyword evidence="3 8" id="KW-0812">Transmembrane</keyword>
<evidence type="ECO:0000256" key="7">
    <source>
        <dbReference type="ARBA" id="ARBA00023136"/>
    </source>
</evidence>
<reference evidence="10" key="1">
    <citation type="journal article" date="2019" name="Int. J. Syst. Evol. Microbiol.">
        <title>The Global Catalogue of Microorganisms (GCM) 10K type strain sequencing project: providing services to taxonomists for standard genome sequencing and annotation.</title>
        <authorList>
            <consortium name="The Broad Institute Genomics Platform"/>
            <consortium name="The Broad Institute Genome Sequencing Center for Infectious Disease"/>
            <person name="Wu L."/>
            <person name="Ma J."/>
        </authorList>
    </citation>
    <scope>NUCLEOTIDE SEQUENCE [LARGE SCALE GENOMIC DNA]</scope>
    <source>
        <strain evidence="10">JCM 19015</strain>
    </source>
</reference>
<dbReference type="PANTHER" id="PTHR47019:SF1">
    <property type="entry name" value="LIPID II FLIPPASE MURJ"/>
    <property type="match status" value="1"/>
</dbReference>
<evidence type="ECO:0000256" key="3">
    <source>
        <dbReference type="ARBA" id="ARBA00022692"/>
    </source>
</evidence>
<keyword evidence="4" id="KW-0133">Cell shape</keyword>
<feature type="transmembrane region" description="Helical" evidence="8">
    <location>
        <begin position="279"/>
        <end position="301"/>
    </location>
</feature>
<dbReference type="RefSeq" id="WP_345481017.1">
    <property type="nucleotide sequence ID" value="NZ_BAABLP010000004.1"/>
</dbReference>
<name>A0ABP8Z7D4_9MICO</name>
<feature type="transmembrane region" description="Helical" evidence="8">
    <location>
        <begin position="122"/>
        <end position="145"/>
    </location>
</feature>
<evidence type="ECO:0000256" key="4">
    <source>
        <dbReference type="ARBA" id="ARBA00022960"/>
    </source>
</evidence>
<dbReference type="InterPro" id="IPR004268">
    <property type="entry name" value="MurJ"/>
</dbReference>
<feature type="transmembrane region" description="Helical" evidence="8">
    <location>
        <begin position="197"/>
        <end position="218"/>
    </location>
</feature>
<gene>
    <name evidence="9" type="ORF">GCM10025783_20060</name>
</gene>
<feature type="transmembrane region" description="Helical" evidence="8">
    <location>
        <begin position="238"/>
        <end position="259"/>
    </location>
</feature>
<dbReference type="EMBL" id="BAABLP010000004">
    <property type="protein sequence ID" value="GAA4747902.1"/>
    <property type="molecule type" value="Genomic_DNA"/>
</dbReference>
<feature type="transmembrane region" description="Helical" evidence="8">
    <location>
        <begin position="397"/>
        <end position="421"/>
    </location>
</feature>
<dbReference type="InterPro" id="IPR051050">
    <property type="entry name" value="Lipid_II_flippase_MurJ/MviN"/>
</dbReference>
<feature type="transmembrane region" description="Helical" evidence="8">
    <location>
        <begin position="363"/>
        <end position="385"/>
    </location>
</feature>
<feature type="transmembrane region" description="Helical" evidence="8">
    <location>
        <begin position="427"/>
        <end position="447"/>
    </location>
</feature>
<evidence type="ECO:0000256" key="5">
    <source>
        <dbReference type="ARBA" id="ARBA00022984"/>
    </source>
</evidence>
<protein>
    <recommendedName>
        <fullName evidence="11">Murein biosynthesis integral membrane protein MurJ</fullName>
    </recommendedName>
</protein>
<evidence type="ECO:0000256" key="6">
    <source>
        <dbReference type="ARBA" id="ARBA00022989"/>
    </source>
</evidence>
<evidence type="ECO:0000313" key="10">
    <source>
        <dbReference type="Proteomes" id="UP001500121"/>
    </source>
</evidence>
<evidence type="ECO:0000256" key="1">
    <source>
        <dbReference type="ARBA" id="ARBA00004651"/>
    </source>
</evidence>
<keyword evidence="2" id="KW-1003">Cell membrane</keyword>